<keyword evidence="2" id="KW-1185">Reference proteome</keyword>
<gene>
    <name evidence="1" type="ORF">GCM10023333_12480</name>
</gene>
<evidence type="ECO:0000313" key="2">
    <source>
        <dbReference type="Proteomes" id="UP001499988"/>
    </source>
</evidence>
<name>A0ABP9EIF7_9GAMM</name>
<accession>A0ABP9EIF7</accession>
<dbReference type="EMBL" id="BAABJZ010000016">
    <property type="protein sequence ID" value="GAA4879871.1"/>
    <property type="molecule type" value="Genomic_DNA"/>
</dbReference>
<protein>
    <recommendedName>
        <fullName evidence="3">Primosomal replication protein PriB/PriC domain protein</fullName>
    </recommendedName>
</protein>
<organism evidence="1 2">
    <name type="scientific">Ferrimonas pelagia</name>
    <dbReference type="NCBI Taxonomy" id="1177826"/>
    <lineage>
        <taxon>Bacteria</taxon>
        <taxon>Pseudomonadati</taxon>
        <taxon>Pseudomonadota</taxon>
        <taxon>Gammaproteobacteria</taxon>
        <taxon>Alteromonadales</taxon>
        <taxon>Ferrimonadaceae</taxon>
        <taxon>Ferrimonas</taxon>
    </lineage>
</organism>
<dbReference type="RefSeq" id="WP_345334490.1">
    <property type="nucleotide sequence ID" value="NZ_BAABJZ010000016.1"/>
</dbReference>
<sequence>MTPSDIQVMIDTYLQAEKDVLDGKQVSFGGRTLTMENLSEIRSGRKEWEARLRGTRPGSGPAQIVFN</sequence>
<evidence type="ECO:0000313" key="1">
    <source>
        <dbReference type="EMBL" id="GAA4879871.1"/>
    </source>
</evidence>
<comment type="caution">
    <text evidence="1">The sequence shown here is derived from an EMBL/GenBank/DDBJ whole genome shotgun (WGS) entry which is preliminary data.</text>
</comment>
<evidence type="ECO:0008006" key="3">
    <source>
        <dbReference type="Google" id="ProtNLM"/>
    </source>
</evidence>
<proteinExistence type="predicted"/>
<dbReference type="Proteomes" id="UP001499988">
    <property type="component" value="Unassembled WGS sequence"/>
</dbReference>
<reference evidence="2" key="1">
    <citation type="journal article" date="2019" name="Int. J. Syst. Evol. Microbiol.">
        <title>The Global Catalogue of Microorganisms (GCM) 10K type strain sequencing project: providing services to taxonomists for standard genome sequencing and annotation.</title>
        <authorList>
            <consortium name="The Broad Institute Genomics Platform"/>
            <consortium name="The Broad Institute Genome Sequencing Center for Infectious Disease"/>
            <person name="Wu L."/>
            <person name="Ma J."/>
        </authorList>
    </citation>
    <scope>NUCLEOTIDE SEQUENCE [LARGE SCALE GENOMIC DNA]</scope>
    <source>
        <strain evidence="2">JCM 18401</strain>
    </source>
</reference>